<evidence type="ECO:0000313" key="6">
    <source>
        <dbReference type="Proteomes" id="UP001598019"/>
    </source>
</evidence>
<gene>
    <name evidence="5" type="ORF">SKC37_08175</name>
</gene>
<dbReference type="PANTHER" id="PTHR43685">
    <property type="entry name" value="GLYCOSYLTRANSFERASE"/>
    <property type="match status" value="1"/>
</dbReference>
<sequence>MTCKSSVLMSLFYKESSVYLETTLSSLANQTRKADEIIIVVEGELSAELNDILNKWEQYFGKNVLILVNAKNEKGFVACLNLGLKIAKNEIIIRIDTDDFSEPNRIEVQMAEFEKDPNLALLSGQLAEYDENLKGEPKIRRVPLSYLDILKYAKMRNPINHPTAAYRRKVALELGSYPNVGSNEDYALFTTFFKNDYYTINLETQLVKARTGNALYSRRRGKKYLKGELECLEYIYRIGFFSYPIYLFHRITRIILRNMPVGVIRFTYKFLR</sequence>
<reference evidence="5 6" key="1">
    <citation type="submission" date="2024-03" db="EMBL/GenBank/DDBJ databases">
        <title>Aquirufa genome sequencing.</title>
        <authorList>
            <person name="Pitt A."/>
            <person name="Hahn M.W."/>
        </authorList>
    </citation>
    <scope>NUCLEOTIDE SEQUENCE [LARGE SCALE GENOMIC DNA]</scope>
    <source>
        <strain evidence="5 6">HETE-83D</strain>
    </source>
</reference>
<dbReference type="InterPro" id="IPR001173">
    <property type="entry name" value="Glyco_trans_2-like"/>
</dbReference>
<dbReference type="Pfam" id="PF00535">
    <property type="entry name" value="Glycos_transf_2"/>
    <property type="match status" value="1"/>
</dbReference>
<dbReference type="EC" id="2.4.-.-" evidence="5"/>
<dbReference type="SUPFAM" id="SSF53448">
    <property type="entry name" value="Nucleotide-diphospho-sugar transferases"/>
    <property type="match status" value="1"/>
</dbReference>
<dbReference type="PANTHER" id="PTHR43685:SF5">
    <property type="entry name" value="GLYCOSYLTRANSFERASE EPSE-RELATED"/>
    <property type="match status" value="1"/>
</dbReference>
<accession>A0ABW6DIY3</accession>
<comment type="caution">
    <text evidence="5">The sequence shown here is derived from an EMBL/GenBank/DDBJ whole genome shotgun (WGS) entry which is preliminary data.</text>
</comment>
<evidence type="ECO:0000313" key="5">
    <source>
        <dbReference type="EMBL" id="MFD3408631.1"/>
    </source>
</evidence>
<dbReference type="InterPro" id="IPR029044">
    <property type="entry name" value="Nucleotide-diphossugar_trans"/>
</dbReference>
<keyword evidence="6" id="KW-1185">Reference proteome</keyword>
<evidence type="ECO:0000256" key="1">
    <source>
        <dbReference type="ARBA" id="ARBA00006739"/>
    </source>
</evidence>
<feature type="domain" description="Glycosyltransferase 2-like" evidence="4">
    <location>
        <begin position="12"/>
        <end position="172"/>
    </location>
</feature>
<evidence type="ECO:0000256" key="2">
    <source>
        <dbReference type="ARBA" id="ARBA00022676"/>
    </source>
</evidence>
<comment type="similarity">
    <text evidence="1">Belongs to the glycosyltransferase 2 family.</text>
</comment>
<protein>
    <submittedName>
        <fullName evidence="5">Glycosyltransferase</fullName>
        <ecNumber evidence="5">2.4.-.-</ecNumber>
    </submittedName>
</protein>
<name>A0ABW6DIY3_9BACT</name>
<dbReference type="Proteomes" id="UP001598019">
    <property type="component" value="Unassembled WGS sequence"/>
</dbReference>
<keyword evidence="3 5" id="KW-0808">Transferase</keyword>
<keyword evidence="2 5" id="KW-0328">Glycosyltransferase</keyword>
<evidence type="ECO:0000256" key="3">
    <source>
        <dbReference type="ARBA" id="ARBA00022679"/>
    </source>
</evidence>
<dbReference type="EMBL" id="JBBKXX010000002">
    <property type="protein sequence ID" value="MFD3408631.1"/>
    <property type="molecule type" value="Genomic_DNA"/>
</dbReference>
<dbReference type="GO" id="GO:0016757">
    <property type="term" value="F:glycosyltransferase activity"/>
    <property type="evidence" value="ECO:0007669"/>
    <property type="project" value="UniProtKB-KW"/>
</dbReference>
<organism evidence="5 6">
    <name type="scientific">Aquirufa esocilacus</name>
    <dbReference type="NCBI Taxonomy" id="3096513"/>
    <lineage>
        <taxon>Bacteria</taxon>
        <taxon>Pseudomonadati</taxon>
        <taxon>Bacteroidota</taxon>
        <taxon>Cytophagia</taxon>
        <taxon>Cytophagales</taxon>
        <taxon>Flectobacillaceae</taxon>
        <taxon>Aquirufa</taxon>
    </lineage>
</organism>
<dbReference type="RefSeq" id="WP_377981009.1">
    <property type="nucleotide sequence ID" value="NZ_JBBKXX010000002.1"/>
</dbReference>
<dbReference type="Gene3D" id="3.90.550.10">
    <property type="entry name" value="Spore Coat Polysaccharide Biosynthesis Protein SpsA, Chain A"/>
    <property type="match status" value="1"/>
</dbReference>
<proteinExistence type="inferred from homology"/>
<evidence type="ECO:0000259" key="4">
    <source>
        <dbReference type="Pfam" id="PF00535"/>
    </source>
</evidence>
<dbReference type="InterPro" id="IPR050834">
    <property type="entry name" value="Glycosyltransf_2"/>
</dbReference>